<dbReference type="STRING" id="1157616.A0A1Z5TKV5"/>
<keyword evidence="2" id="KW-0812">Transmembrane</keyword>
<dbReference type="SUPFAM" id="SSF52777">
    <property type="entry name" value="CoA-dependent acyltransferases"/>
    <property type="match status" value="1"/>
</dbReference>
<dbReference type="InterPro" id="IPR010828">
    <property type="entry name" value="Atf2/Sli1-like"/>
</dbReference>
<accession>A0A1Z5TKV5</accession>
<dbReference type="PANTHER" id="PTHR28037">
    <property type="entry name" value="ALCOHOL O-ACETYLTRANSFERASE 1-RELATED"/>
    <property type="match status" value="1"/>
</dbReference>
<reference evidence="3 4" key="1">
    <citation type="submission" date="2017-01" db="EMBL/GenBank/DDBJ databases">
        <title>The recent genome duplication of the halophilic yeast Hortaea werneckii: insights from long-read sequencing.</title>
        <authorList>
            <person name="Sinha S."/>
            <person name="Flibotte S."/>
            <person name="Neira M."/>
            <person name="Lenassi M."/>
            <person name="Gostincar C."/>
            <person name="Stajich J.E."/>
            <person name="Nislow C.E."/>
        </authorList>
    </citation>
    <scope>NUCLEOTIDE SEQUENCE [LARGE SCALE GENOMIC DNA]</scope>
    <source>
        <strain evidence="3 4">EXF-2000</strain>
    </source>
</reference>
<comment type="caution">
    <text evidence="3">The sequence shown here is derived from an EMBL/GenBank/DDBJ whole genome shotgun (WGS) entry which is preliminary data.</text>
</comment>
<dbReference type="PANTHER" id="PTHR28037:SF1">
    <property type="entry name" value="ALCOHOL O-ACETYLTRANSFERASE 1-RELATED"/>
    <property type="match status" value="1"/>
</dbReference>
<dbReference type="Pfam" id="PF07247">
    <property type="entry name" value="AATase"/>
    <property type="match status" value="1"/>
</dbReference>
<keyword evidence="2" id="KW-0472">Membrane</keyword>
<dbReference type="EMBL" id="MUNK01000029">
    <property type="protein sequence ID" value="OTA36589.1"/>
    <property type="molecule type" value="Genomic_DNA"/>
</dbReference>
<dbReference type="AlphaFoldDB" id="A0A1Z5TKV5"/>
<protein>
    <submittedName>
        <fullName evidence="3">Uncharacterized protein</fullName>
    </submittedName>
</protein>
<proteinExistence type="predicted"/>
<feature type="compositionally biased region" description="Basic and acidic residues" evidence="1">
    <location>
        <begin position="20"/>
        <end position="34"/>
    </location>
</feature>
<evidence type="ECO:0000256" key="2">
    <source>
        <dbReference type="SAM" id="Phobius"/>
    </source>
</evidence>
<evidence type="ECO:0000256" key="1">
    <source>
        <dbReference type="SAM" id="MobiDB-lite"/>
    </source>
</evidence>
<dbReference type="InParanoid" id="A0A1Z5TKV5"/>
<dbReference type="InterPro" id="IPR023213">
    <property type="entry name" value="CAT-like_dom_sf"/>
</dbReference>
<feature type="transmembrane region" description="Helical" evidence="2">
    <location>
        <begin position="123"/>
        <end position="144"/>
    </location>
</feature>
<feature type="transmembrane region" description="Helical" evidence="2">
    <location>
        <begin position="91"/>
        <end position="111"/>
    </location>
</feature>
<dbReference type="VEuPathDB" id="FungiDB:BTJ68_02930"/>
<dbReference type="Gene3D" id="3.30.559.10">
    <property type="entry name" value="Chloramphenicol acetyltransferase-like domain"/>
    <property type="match status" value="1"/>
</dbReference>
<keyword evidence="4" id="KW-1185">Reference proteome</keyword>
<sequence>MTKPKESGDEDNGIALAAAETKHELPEPAESENYRHGEETAAGAFFSLFRGGLIAPSDTTYDAILHCLTADTLEQRDELTKQWRDHKLEELNFIGVVGALLAGCLTSTGSWPTVLQNGQNSPWTVRTCWYTGIVFALFAVLTAAQQSIRLHRLSAHKDSLKNIRHYMGCKVRDSEGVSRIKPRRFQVYGWQASIMFLTLSVAALIIGMCILIWSSTQFGLNELRCIVRDDLSLYGTIIVSAKYSPRENYEDETLRKALTRALKQCIAEHPVLSTVVLDNDTGQPQLAQVSRMAIDDHLVTLGAESLLAARDGETAALLRYAHNDRIPDLSTRPPWRAYVSLLRSPQQRSTELLVGFSYSHAIADGKSGLLFHQSFRQAMDQMHKLPYDDESSFFPPSAAELFPPLERAASLNISWAFLLAPLIGEYCPPTLRRIFGTSSDSSEECWRGARTRPPMPGRSRPIETSLVHRQVIRANVDKVLSLCRPHEAKLTGLLIVLTSRALAYALQARKEKFTSFKAETALDLRKCIPEAKASMGNMASAVEDTVQIDEGGQVGNLSDREWETAKNITLHLQQASGTLSDQPVGLLRYLSDFKGWTLKKATQQPDCSFSVSNVGTFEDSEPHGSAAVKLTDMSFSQSADGTGAPFNLNLASAKSDGTLNMVTTWWPGMLGVKDEGRFMDDVSDRIVEELKAM</sequence>
<dbReference type="GO" id="GO:0008080">
    <property type="term" value="F:N-acetyltransferase activity"/>
    <property type="evidence" value="ECO:0007669"/>
    <property type="project" value="TreeGrafter"/>
</dbReference>
<dbReference type="InterPro" id="IPR052058">
    <property type="entry name" value="Alcohol_O-acetyltransferase"/>
</dbReference>
<organism evidence="3 4">
    <name type="scientific">Hortaea werneckii EXF-2000</name>
    <dbReference type="NCBI Taxonomy" id="1157616"/>
    <lineage>
        <taxon>Eukaryota</taxon>
        <taxon>Fungi</taxon>
        <taxon>Dikarya</taxon>
        <taxon>Ascomycota</taxon>
        <taxon>Pezizomycotina</taxon>
        <taxon>Dothideomycetes</taxon>
        <taxon>Dothideomycetidae</taxon>
        <taxon>Mycosphaerellales</taxon>
        <taxon>Teratosphaeriaceae</taxon>
        <taxon>Hortaea</taxon>
    </lineage>
</organism>
<feature type="region of interest" description="Disordered" evidence="1">
    <location>
        <begin position="1"/>
        <end position="34"/>
    </location>
</feature>
<name>A0A1Z5TKV5_HORWE</name>
<feature type="transmembrane region" description="Helical" evidence="2">
    <location>
        <begin position="188"/>
        <end position="213"/>
    </location>
</feature>
<dbReference type="Proteomes" id="UP000194280">
    <property type="component" value="Unassembled WGS sequence"/>
</dbReference>
<evidence type="ECO:0000313" key="3">
    <source>
        <dbReference type="EMBL" id="OTA36589.1"/>
    </source>
</evidence>
<keyword evidence="2" id="KW-1133">Transmembrane helix</keyword>
<evidence type="ECO:0000313" key="4">
    <source>
        <dbReference type="Proteomes" id="UP000194280"/>
    </source>
</evidence>
<dbReference type="OrthoDB" id="2150604at2759"/>
<gene>
    <name evidence="3" type="ORF">BTJ68_02930</name>
</gene>